<gene>
    <name evidence="1" type="ORF">PVK06_035829</name>
</gene>
<reference evidence="1 2" key="1">
    <citation type="submission" date="2023-03" db="EMBL/GenBank/DDBJ databases">
        <title>WGS of Gossypium arboreum.</title>
        <authorList>
            <person name="Yu D."/>
        </authorList>
    </citation>
    <scope>NUCLEOTIDE SEQUENCE [LARGE SCALE GENOMIC DNA]</scope>
    <source>
        <tissue evidence="1">Leaf</tissue>
    </source>
</reference>
<name>A0ABR0NI94_GOSAR</name>
<evidence type="ECO:0000313" key="1">
    <source>
        <dbReference type="EMBL" id="KAK5794590.1"/>
    </source>
</evidence>
<sequence length="224" mass="26476">MFREDFSEFELQDLMKEMDWLFDRKLKPQQERLVSKDLIYKLQLHYLPHERRFHLIKKGKVENEIKPQTPKGKQGKEFLAIESRQSHLNVVEKIAEDLVCERTPHLDLINYHFLIVNDFSLTSGMKSFSHDLYCVGKSVGEVRLTRRPQNLIMFDKEFSYETLSLFDCDGDNLEWFPPKEGGHKNNMFPFRTICGSPIFGNESVRIMNKGVRDNEKFLASKWLV</sequence>
<protein>
    <recommendedName>
        <fullName evidence="3">DUF4238 domain-containing protein</fullName>
    </recommendedName>
</protein>
<evidence type="ECO:0008006" key="3">
    <source>
        <dbReference type="Google" id="ProtNLM"/>
    </source>
</evidence>
<organism evidence="1 2">
    <name type="scientific">Gossypium arboreum</name>
    <name type="common">Tree cotton</name>
    <name type="synonym">Gossypium nanking</name>
    <dbReference type="NCBI Taxonomy" id="29729"/>
    <lineage>
        <taxon>Eukaryota</taxon>
        <taxon>Viridiplantae</taxon>
        <taxon>Streptophyta</taxon>
        <taxon>Embryophyta</taxon>
        <taxon>Tracheophyta</taxon>
        <taxon>Spermatophyta</taxon>
        <taxon>Magnoliopsida</taxon>
        <taxon>eudicotyledons</taxon>
        <taxon>Gunneridae</taxon>
        <taxon>Pentapetalae</taxon>
        <taxon>rosids</taxon>
        <taxon>malvids</taxon>
        <taxon>Malvales</taxon>
        <taxon>Malvaceae</taxon>
        <taxon>Malvoideae</taxon>
        <taxon>Gossypium</taxon>
    </lineage>
</organism>
<proteinExistence type="predicted"/>
<evidence type="ECO:0000313" key="2">
    <source>
        <dbReference type="Proteomes" id="UP001358586"/>
    </source>
</evidence>
<keyword evidence="2" id="KW-1185">Reference proteome</keyword>
<accession>A0ABR0NI94</accession>
<dbReference type="Proteomes" id="UP001358586">
    <property type="component" value="Chromosome 10"/>
</dbReference>
<dbReference type="EMBL" id="JARKNE010000010">
    <property type="protein sequence ID" value="KAK5794590.1"/>
    <property type="molecule type" value="Genomic_DNA"/>
</dbReference>
<comment type="caution">
    <text evidence="1">The sequence shown here is derived from an EMBL/GenBank/DDBJ whole genome shotgun (WGS) entry which is preliminary data.</text>
</comment>